<comment type="similarity">
    <text evidence="2">Belongs to the CD225/Dispanin family.</text>
</comment>
<evidence type="ECO:0000313" key="9">
    <source>
        <dbReference type="Proteomes" id="UP000663828"/>
    </source>
</evidence>
<evidence type="ECO:0000313" key="8">
    <source>
        <dbReference type="EMBL" id="CAF1393916.1"/>
    </source>
</evidence>
<comment type="caution">
    <text evidence="7">The sequence shown here is derived from an EMBL/GenBank/DDBJ whole genome shotgun (WGS) entry which is preliminary data.</text>
</comment>
<dbReference type="EMBL" id="CAJNOJ010000316">
    <property type="protein sequence ID" value="CAF1393916.1"/>
    <property type="molecule type" value="Genomic_DNA"/>
</dbReference>
<feature type="transmembrane region" description="Helical" evidence="6">
    <location>
        <begin position="51"/>
        <end position="72"/>
    </location>
</feature>
<dbReference type="GO" id="GO:0016020">
    <property type="term" value="C:membrane"/>
    <property type="evidence" value="ECO:0007669"/>
    <property type="project" value="UniProtKB-SubCell"/>
</dbReference>
<evidence type="ECO:0000256" key="6">
    <source>
        <dbReference type="SAM" id="Phobius"/>
    </source>
</evidence>
<evidence type="ECO:0000256" key="2">
    <source>
        <dbReference type="ARBA" id="ARBA00006843"/>
    </source>
</evidence>
<dbReference type="InterPro" id="IPR007593">
    <property type="entry name" value="CD225/Dispanin_fam"/>
</dbReference>
<evidence type="ECO:0000256" key="4">
    <source>
        <dbReference type="ARBA" id="ARBA00022989"/>
    </source>
</evidence>
<evidence type="ECO:0000256" key="3">
    <source>
        <dbReference type="ARBA" id="ARBA00022692"/>
    </source>
</evidence>
<keyword evidence="5 6" id="KW-0472">Membrane</keyword>
<keyword evidence="9" id="KW-1185">Reference proteome</keyword>
<evidence type="ECO:0000256" key="1">
    <source>
        <dbReference type="ARBA" id="ARBA00004370"/>
    </source>
</evidence>
<dbReference type="Pfam" id="PF04505">
    <property type="entry name" value="CD225"/>
    <property type="match status" value="1"/>
</dbReference>
<comment type="subcellular location">
    <subcellularLocation>
        <location evidence="1">Membrane</location>
    </subcellularLocation>
</comment>
<reference evidence="7" key="1">
    <citation type="submission" date="2021-02" db="EMBL/GenBank/DDBJ databases">
        <authorList>
            <person name="Nowell W R."/>
        </authorList>
    </citation>
    <scope>NUCLEOTIDE SEQUENCE</scope>
</reference>
<proteinExistence type="inferred from homology"/>
<evidence type="ECO:0000256" key="5">
    <source>
        <dbReference type="ARBA" id="ARBA00023136"/>
    </source>
</evidence>
<keyword evidence="4 6" id="KW-1133">Transmembrane helix</keyword>
<dbReference type="Proteomes" id="UP000663828">
    <property type="component" value="Unassembled WGS sequence"/>
</dbReference>
<protein>
    <submittedName>
        <fullName evidence="7">Uncharacterized protein</fullName>
    </submittedName>
</protein>
<evidence type="ECO:0000313" key="7">
    <source>
        <dbReference type="EMBL" id="CAF1321225.1"/>
    </source>
</evidence>
<keyword evidence="3 6" id="KW-0812">Transmembrane</keyword>
<sequence length="133" mass="15095">MPERDAPFELSAKNLQVKKAVSHKKKNPLRIQTTKPKNSVKLRPTKIPDHFTWALVLTIFCFFVIGPCWALYKTFEVRRMIASKDFDGAHRLSTRISSTLLISTIIGVFAWVCFLFASAGILITGVLLKNKFI</sequence>
<gene>
    <name evidence="8" type="ORF">EDS130_LOCUS35626</name>
    <name evidence="7" type="ORF">XAT740_LOCUS29923</name>
</gene>
<dbReference type="AlphaFoldDB" id="A0A815F4G0"/>
<name>A0A815F4G0_ADIRI</name>
<feature type="transmembrane region" description="Helical" evidence="6">
    <location>
        <begin position="100"/>
        <end position="128"/>
    </location>
</feature>
<accession>A0A815F4G0</accession>
<dbReference type="Proteomes" id="UP000663852">
    <property type="component" value="Unassembled WGS sequence"/>
</dbReference>
<dbReference type="OrthoDB" id="10040335at2759"/>
<dbReference type="EMBL" id="CAJNOR010002636">
    <property type="protein sequence ID" value="CAF1321225.1"/>
    <property type="molecule type" value="Genomic_DNA"/>
</dbReference>
<organism evidence="7 9">
    <name type="scientific">Adineta ricciae</name>
    <name type="common">Rotifer</name>
    <dbReference type="NCBI Taxonomy" id="249248"/>
    <lineage>
        <taxon>Eukaryota</taxon>
        <taxon>Metazoa</taxon>
        <taxon>Spiralia</taxon>
        <taxon>Gnathifera</taxon>
        <taxon>Rotifera</taxon>
        <taxon>Eurotatoria</taxon>
        <taxon>Bdelloidea</taxon>
        <taxon>Adinetida</taxon>
        <taxon>Adinetidae</taxon>
        <taxon>Adineta</taxon>
    </lineage>
</organism>